<dbReference type="PANTHER" id="PTHR10924:SF6">
    <property type="entry name" value="SOLUTE CARRIER FAMILY 49 MEMBER A3"/>
    <property type="match status" value="1"/>
</dbReference>
<keyword evidence="2 5" id="KW-0812">Transmembrane</keyword>
<dbReference type="Pfam" id="PF07690">
    <property type="entry name" value="MFS_1"/>
    <property type="match status" value="1"/>
</dbReference>
<keyword evidence="4 5" id="KW-0472">Membrane</keyword>
<proteinExistence type="predicted"/>
<evidence type="ECO:0000313" key="6">
    <source>
        <dbReference type="EMBL" id="CAD8045748.1"/>
    </source>
</evidence>
<gene>
    <name evidence="6" type="ORF">PSON_ATCC_30995.1.T0010265</name>
</gene>
<dbReference type="PANTHER" id="PTHR10924">
    <property type="entry name" value="MAJOR FACILITATOR SUPERFAMILY PROTEIN-RELATED"/>
    <property type="match status" value="1"/>
</dbReference>
<name>A0A8S1K5T2_9CILI</name>
<feature type="transmembrane region" description="Helical" evidence="5">
    <location>
        <begin position="311"/>
        <end position="329"/>
    </location>
</feature>
<dbReference type="GO" id="GO:0022857">
    <property type="term" value="F:transmembrane transporter activity"/>
    <property type="evidence" value="ECO:0007669"/>
    <property type="project" value="InterPro"/>
</dbReference>
<dbReference type="Proteomes" id="UP000692954">
    <property type="component" value="Unassembled WGS sequence"/>
</dbReference>
<feature type="transmembrane region" description="Helical" evidence="5">
    <location>
        <begin position="335"/>
        <end position="356"/>
    </location>
</feature>
<feature type="transmembrane region" description="Helical" evidence="5">
    <location>
        <begin position="187"/>
        <end position="206"/>
    </location>
</feature>
<protein>
    <submittedName>
        <fullName evidence="6">Uncharacterized protein</fullName>
    </submittedName>
</protein>
<comment type="caution">
    <text evidence="6">The sequence shown here is derived from an EMBL/GenBank/DDBJ whole genome shotgun (WGS) entry which is preliminary data.</text>
</comment>
<evidence type="ECO:0000256" key="2">
    <source>
        <dbReference type="ARBA" id="ARBA00022692"/>
    </source>
</evidence>
<dbReference type="OrthoDB" id="422206at2759"/>
<reference evidence="6" key="1">
    <citation type="submission" date="2021-01" db="EMBL/GenBank/DDBJ databases">
        <authorList>
            <consortium name="Genoscope - CEA"/>
            <person name="William W."/>
        </authorList>
    </citation>
    <scope>NUCLEOTIDE SEQUENCE</scope>
</reference>
<dbReference type="EMBL" id="CAJJDN010000001">
    <property type="protein sequence ID" value="CAD8045748.1"/>
    <property type="molecule type" value="Genomic_DNA"/>
</dbReference>
<feature type="transmembrane region" description="Helical" evidence="5">
    <location>
        <begin position="114"/>
        <end position="135"/>
    </location>
</feature>
<dbReference type="InterPro" id="IPR049680">
    <property type="entry name" value="FLVCR1-2_SLC49-like"/>
</dbReference>
<comment type="subcellular location">
    <subcellularLocation>
        <location evidence="1">Membrane</location>
        <topology evidence="1">Multi-pass membrane protein</topology>
    </subcellularLocation>
</comment>
<feature type="transmembrane region" description="Helical" evidence="5">
    <location>
        <begin position="147"/>
        <end position="167"/>
    </location>
</feature>
<feature type="transmembrane region" description="Helical" evidence="5">
    <location>
        <begin position="21"/>
        <end position="40"/>
    </location>
</feature>
<keyword evidence="3 5" id="KW-1133">Transmembrane helix</keyword>
<dbReference type="InterPro" id="IPR011701">
    <property type="entry name" value="MFS"/>
</dbReference>
<evidence type="ECO:0000256" key="3">
    <source>
        <dbReference type="ARBA" id="ARBA00022989"/>
    </source>
</evidence>
<dbReference type="AlphaFoldDB" id="A0A8S1K5T2"/>
<keyword evidence="7" id="KW-1185">Reference proteome</keyword>
<evidence type="ECO:0000256" key="1">
    <source>
        <dbReference type="ARBA" id="ARBA00004141"/>
    </source>
</evidence>
<accession>A0A8S1K5T2</accession>
<evidence type="ECO:0000313" key="7">
    <source>
        <dbReference type="Proteomes" id="UP000692954"/>
    </source>
</evidence>
<feature type="transmembrane region" description="Helical" evidence="5">
    <location>
        <begin position="273"/>
        <end position="291"/>
    </location>
</feature>
<organism evidence="6 7">
    <name type="scientific">Paramecium sonneborni</name>
    <dbReference type="NCBI Taxonomy" id="65129"/>
    <lineage>
        <taxon>Eukaryota</taxon>
        <taxon>Sar</taxon>
        <taxon>Alveolata</taxon>
        <taxon>Ciliophora</taxon>
        <taxon>Intramacronucleata</taxon>
        <taxon>Oligohymenophorea</taxon>
        <taxon>Peniculida</taxon>
        <taxon>Parameciidae</taxon>
        <taxon>Paramecium</taxon>
    </lineage>
</organism>
<dbReference type="GO" id="GO:0016020">
    <property type="term" value="C:membrane"/>
    <property type="evidence" value="ECO:0007669"/>
    <property type="project" value="UniProtKB-SubCell"/>
</dbReference>
<feature type="transmembrane region" description="Helical" evidence="5">
    <location>
        <begin position="91"/>
        <end position="108"/>
    </location>
</feature>
<feature type="transmembrane region" description="Helical" evidence="5">
    <location>
        <begin position="368"/>
        <end position="392"/>
    </location>
</feature>
<evidence type="ECO:0000256" key="4">
    <source>
        <dbReference type="ARBA" id="ARBA00023136"/>
    </source>
</evidence>
<sequence length="429" mass="49148">MSKEVVIIEQNANQIKSSFQRWLVLLSYSIIAMANVMQLVSYSPIWEQAAIYYGIPSEDLQWIGNMYYITFFVLAPFCIKPLLVRLDISMHLIGILSAIGAWIIWIGGQSYQMTMIGLFIIGISDAMILIVPVFLSEKWFTIYERLLATSLGSFFQYIGMAFAYGFSSFYFDIMDEQSNINRKIDEMNLMIAIFNSIGAILLILFFRNRPPHPASNSDNIVKDTIMKSTIKMITMEQSIIDLMSLGIFIGFGWVYTTIISFELYHFGYTQTEVAINGTVYQISGVIVGLWASKKLDSQAKQGIQPDYDRYIKIFTSIGMIALILEAFILEYLQFWMLNFINFAMGVGLNSFYPIAIQSYIEKLYPAQELVLVTGLLCLANMVGFVLNYLIVLPEFSQFGLWIGCLTITPGYLYILLNYKTKYRRFEQEI</sequence>
<feature type="transmembrane region" description="Helical" evidence="5">
    <location>
        <begin position="398"/>
        <end position="416"/>
    </location>
</feature>
<feature type="transmembrane region" description="Helical" evidence="5">
    <location>
        <begin position="60"/>
        <end position="79"/>
    </location>
</feature>
<evidence type="ECO:0000256" key="5">
    <source>
        <dbReference type="SAM" id="Phobius"/>
    </source>
</evidence>
<feature type="transmembrane region" description="Helical" evidence="5">
    <location>
        <begin position="239"/>
        <end position="261"/>
    </location>
</feature>